<sequence>MIKNKYVERYISLYEKGKIKLNKERIMLIEYLKEHVLSRDDLYFDDKHIEQCIQFIEKWYFPLKEFQKFVIAFFFLFNKETKRLFYRRFLIMMGRGGGKNGLISGISNYMNSELYGIRNYNISIVANSEDQAKTSFEEVYNVIEENKTLQRSFHLTKMRITNRKTKSWLRFRTANPQSKDGGREGMVVFDEIHMYETAQTVRVMRGGLGKVPHPREVYIGTDGYVREGFIDSMKKQAMEVLQGKRPDSTLFPFICKIDDPDEVDDFEMWEKANPMLEKPLTDYAQNLFETMKEEYDDLEIDPSGREEFMTKRMNLPEEDIEKSVATWEEIWATGFESEPDDPNPVLRKMPELEQRMCVGGLDYARIKDFASVGLLFKIDGNYIWKTHSFVRKEFLKQVKLNAPIDEWEKQGLLTKVSGPVIDIKHIVDWFVEMRLIYGFNTIVADTFRLDLVKTALEAEGFELVYIRNPRAIHSLLAPRIETLFAKRQLIFGDNPLMRWATNNVLVVTKKDGNKEYHKKDELTRKTDPFQAFVHAMYKADDILVEEENFFLSDIKF</sequence>
<dbReference type="eggNOG" id="COG4626">
    <property type="taxonomic scope" value="Bacteria"/>
</dbReference>
<proteinExistence type="predicted"/>
<dbReference type="Pfam" id="PF20441">
    <property type="entry name" value="TerL_nuclease"/>
    <property type="match status" value="1"/>
</dbReference>
<dbReference type="InterPro" id="IPR046461">
    <property type="entry name" value="TerL_ATPase"/>
</dbReference>
<dbReference type="PANTHER" id="PTHR41287:SF1">
    <property type="entry name" value="PROTEIN YMFN"/>
    <property type="match status" value="1"/>
</dbReference>
<evidence type="ECO:0000259" key="1">
    <source>
        <dbReference type="Pfam" id="PF03354"/>
    </source>
</evidence>
<dbReference type="PANTHER" id="PTHR41287">
    <property type="match status" value="1"/>
</dbReference>
<name>K0IZE5_AMPXN</name>
<dbReference type="KEGG" id="axl:AXY_02100"/>
<feature type="domain" description="Terminase large subunit-like ATPase" evidence="1">
    <location>
        <begin position="65"/>
        <end position="236"/>
    </location>
</feature>
<dbReference type="Gene3D" id="3.40.50.300">
    <property type="entry name" value="P-loop containing nucleotide triphosphate hydrolases"/>
    <property type="match status" value="1"/>
</dbReference>
<organism evidence="3 4">
    <name type="scientific">Amphibacillus xylanus (strain ATCC 51415 / DSM 6626 / JCM 7361 / LMG 17667 / NBRC 15112 / Ep01)</name>
    <dbReference type="NCBI Taxonomy" id="698758"/>
    <lineage>
        <taxon>Bacteria</taxon>
        <taxon>Bacillati</taxon>
        <taxon>Bacillota</taxon>
        <taxon>Bacilli</taxon>
        <taxon>Bacillales</taxon>
        <taxon>Bacillaceae</taxon>
        <taxon>Amphibacillus</taxon>
    </lineage>
</organism>
<evidence type="ECO:0000313" key="4">
    <source>
        <dbReference type="Proteomes" id="UP000006294"/>
    </source>
</evidence>
<dbReference type="EMBL" id="AP012050">
    <property type="protein sequence ID" value="BAM46342.1"/>
    <property type="molecule type" value="Genomic_DNA"/>
</dbReference>
<dbReference type="Pfam" id="PF03354">
    <property type="entry name" value="TerL_ATPase"/>
    <property type="match status" value="1"/>
</dbReference>
<dbReference type="RefSeq" id="WP_015008948.1">
    <property type="nucleotide sequence ID" value="NC_018704.1"/>
</dbReference>
<feature type="domain" description="Terminase large subunit-like endonuclease" evidence="2">
    <location>
        <begin position="247"/>
        <end position="539"/>
    </location>
</feature>
<dbReference type="OrthoDB" id="9760250at2"/>
<protein>
    <submittedName>
        <fullName evidence="3">Putative phage terminase large subunit</fullName>
    </submittedName>
</protein>
<gene>
    <name evidence="3" type="ordered locus">AXY_02100</name>
</gene>
<dbReference type="AlphaFoldDB" id="K0IZE5"/>
<accession>K0IZE5</accession>
<dbReference type="STRING" id="698758.AXY_02100"/>
<dbReference type="InterPro" id="IPR005021">
    <property type="entry name" value="Terminase_largesu-like"/>
</dbReference>
<dbReference type="GO" id="GO:0004519">
    <property type="term" value="F:endonuclease activity"/>
    <property type="evidence" value="ECO:0007669"/>
    <property type="project" value="InterPro"/>
</dbReference>
<evidence type="ECO:0000313" key="3">
    <source>
        <dbReference type="EMBL" id="BAM46342.1"/>
    </source>
</evidence>
<dbReference type="InterPro" id="IPR046462">
    <property type="entry name" value="TerL_nuclease"/>
</dbReference>
<evidence type="ECO:0000259" key="2">
    <source>
        <dbReference type="Pfam" id="PF20441"/>
    </source>
</evidence>
<keyword evidence="4" id="KW-1185">Reference proteome</keyword>
<dbReference type="PATRIC" id="fig|698758.3.peg.213"/>
<dbReference type="InterPro" id="IPR027417">
    <property type="entry name" value="P-loop_NTPase"/>
</dbReference>
<reference evidence="3 4" key="1">
    <citation type="submission" date="2011-01" db="EMBL/GenBank/DDBJ databases">
        <title>Whole genome sequence of Amphibacillus xylinus NBRC 15112.</title>
        <authorList>
            <person name="Nakazawa H."/>
            <person name="Katano Y."/>
            <person name="Nakamura S."/>
            <person name="Sasagawa M."/>
            <person name="Fukada J."/>
            <person name="Arai T."/>
            <person name="Sasakura N."/>
            <person name="Mochizuki D."/>
            <person name="Hosoyama A."/>
            <person name="Harada K."/>
            <person name="Horikawa H."/>
            <person name="Kato Y."/>
            <person name="Harada T."/>
            <person name="Sasaki K."/>
            <person name="Sekiguchi M."/>
            <person name="Hodoyama M."/>
            <person name="Nishiko R."/>
            <person name="Narita H."/>
            <person name="Hanamaki A."/>
            <person name="Hata C."/>
            <person name="Konno Y."/>
            <person name="Niimura Y."/>
            <person name="Yamazaki S."/>
            <person name="Fujita N."/>
        </authorList>
    </citation>
    <scope>NUCLEOTIDE SEQUENCE [LARGE SCALE GENOMIC DNA]</scope>
    <source>
        <strain evidence="4">ATCC 51415 / DSM 6626 / JCM 7361 / LMG 17667 / NBRC 15112 / Ep01</strain>
    </source>
</reference>
<dbReference type="HOGENOM" id="CLU_026632_1_0_9"/>
<dbReference type="Proteomes" id="UP000006294">
    <property type="component" value="Chromosome"/>
</dbReference>